<dbReference type="AlphaFoldDB" id="A0A9J7AV69"/>
<dbReference type="InterPro" id="IPR011990">
    <property type="entry name" value="TPR-like_helical_dom_sf"/>
</dbReference>
<feature type="repeat" description="TPR" evidence="3">
    <location>
        <begin position="42"/>
        <end position="75"/>
    </location>
</feature>
<name>A0A9J7AV69_9PROT</name>
<feature type="repeat" description="TPR" evidence="3">
    <location>
        <begin position="110"/>
        <end position="143"/>
    </location>
</feature>
<dbReference type="Pfam" id="PF14559">
    <property type="entry name" value="TPR_19"/>
    <property type="match status" value="1"/>
</dbReference>
<evidence type="ECO:0000256" key="2">
    <source>
        <dbReference type="ARBA" id="ARBA00022803"/>
    </source>
</evidence>
<keyword evidence="5" id="KW-1185">Reference proteome</keyword>
<organism evidence="4 5">
    <name type="scientific">Nisaea acidiphila</name>
    <dbReference type="NCBI Taxonomy" id="1862145"/>
    <lineage>
        <taxon>Bacteria</taxon>
        <taxon>Pseudomonadati</taxon>
        <taxon>Pseudomonadota</taxon>
        <taxon>Alphaproteobacteria</taxon>
        <taxon>Rhodospirillales</taxon>
        <taxon>Thalassobaculaceae</taxon>
        <taxon>Nisaea</taxon>
    </lineage>
</organism>
<evidence type="ECO:0000313" key="5">
    <source>
        <dbReference type="Proteomes" id="UP001060336"/>
    </source>
</evidence>
<reference evidence="4" key="1">
    <citation type="submission" date="2022-08" db="EMBL/GenBank/DDBJ databases">
        <title>Nisaea acidiphila sp. nov., isolated from a marine algal debris and emended description of the genus Nisaea Urios et al. 2008.</title>
        <authorList>
            <person name="Kwon K."/>
        </authorList>
    </citation>
    <scope>NUCLEOTIDE SEQUENCE</scope>
    <source>
        <strain evidence="4">MEBiC11861</strain>
    </source>
</reference>
<keyword evidence="1" id="KW-0677">Repeat</keyword>
<dbReference type="Proteomes" id="UP001060336">
    <property type="component" value="Chromosome"/>
</dbReference>
<sequence>MSLQNPEKEVLQREAVAAFSAGDFATCWDRTQKLLRMPPVSASVHEMLGIMLLNAGRGAEAYASFRQVASASPQNPVNQLRLAFAADAAGDVESASIAIQRAILLAPGEPPIYLQASGTYWRSGKEERAFDLLSHVLTLQPDNRQALGARAQMLFQRGRKQEVQRCLMREAVLAPETGANNILFADTFRAANWPSMAERLYRRQCKFGAPGDPESWRNLAYWLIERRQADRAIGALRHQLCLEPANAEAWSKLAFCNESAVPKCAADLSVLAAAHCAPYNGMFWIDVARQFADRLSVSDRAGCAVAMAAKCAVAAPYVRFKLAMFFYELGNRAEAAEYMFHFFRDMHHKTLNGELDADSGQAAVEFLNYILLRQRPAACVPFLAHIDSTIKFDSVADVGLRKIGLLAGLDADYCKAPHDWSCDERRIISLPIWGSSHVDMWLKWGLPSLLAGGNEKYWQGGETAVHILTTPEDWERMKRSDVFGELQARATVIFLDLSPVIRNGLTFGSYIAMSLGHWASINIARSEKADFIGLVADYVFSDGSLGYVADAIAAGRFDAAFTIDLPVQDSALEDFALYRQSGGALEIPSRAMVDVFLNHPSSRVSAYEVGPGIDSALSDPSRLNLRLADGWRIYTMQPQLFYLRASLSAEVWVSNLPATDNGVADACFAALGSPEKMRILTDPDQFCCSVVEAGDEGRLEKGYFAVRHETADPIAELVAQIRRSGFASPARIWGLEHGLDAISSGESGIDTEQRDWIEDLIQSIPAGFELGQNFARQVGLPSFERYLEWCEPGPLP</sequence>
<dbReference type="KEGG" id="naci:NUH88_08145"/>
<protein>
    <recommendedName>
        <fullName evidence="6">Tetratricopeptide repeat protein</fullName>
    </recommendedName>
</protein>
<keyword evidence="2 3" id="KW-0802">TPR repeat</keyword>
<dbReference type="InterPro" id="IPR019734">
    <property type="entry name" value="TPR_rpt"/>
</dbReference>
<evidence type="ECO:0000256" key="1">
    <source>
        <dbReference type="ARBA" id="ARBA00022737"/>
    </source>
</evidence>
<dbReference type="Gene3D" id="1.25.40.10">
    <property type="entry name" value="Tetratricopeptide repeat domain"/>
    <property type="match status" value="1"/>
</dbReference>
<proteinExistence type="predicted"/>
<dbReference type="RefSeq" id="WP_257771286.1">
    <property type="nucleotide sequence ID" value="NZ_CP102480.1"/>
</dbReference>
<evidence type="ECO:0000256" key="3">
    <source>
        <dbReference type="PROSITE-ProRule" id="PRU00339"/>
    </source>
</evidence>
<evidence type="ECO:0000313" key="4">
    <source>
        <dbReference type="EMBL" id="UUX51659.1"/>
    </source>
</evidence>
<gene>
    <name evidence="4" type="ORF">NUH88_08145</name>
</gene>
<dbReference type="SUPFAM" id="SSF48452">
    <property type="entry name" value="TPR-like"/>
    <property type="match status" value="1"/>
</dbReference>
<evidence type="ECO:0008006" key="6">
    <source>
        <dbReference type="Google" id="ProtNLM"/>
    </source>
</evidence>
<dbReference type="PANTHER" id="PTHR45586:SF1">
    <property type="entry name" value="LIPOPOLYSACCHARIDE ASSEMBLY PROTEIN B"/>
    <property type="match status" value="1"/>
</dbReference>
<dbReference type="PROSITE" id="PS50005">
    <property type="entry name" value="TPR"/>
    <property type="match status" value="2"/>
</dbReference>
<dbReference type="PANTHER" id="PTHR45586">
    <property type="entry name" value="TPR REPEAT-CONTAINING PROTEIN PA4667"/>
    <property type="match status" value="1"/>
</dbReference>
<accession>A0A9J7AV69</accession>
<dbReference type="InterPro" id="IPR051012">
    <property type="entry name" value="CellSynth/LPSAsmb/PSIAsmb"/>
</dbReference>
<dbReference type="EMBL" id="CP102480">
    <property type="protein sequence ID" value="UUX51659.1"/>
    <property type="molecule type" value="Genomic_DNA"/>
</dbReference>